<dbReference type="Gene3D" id="3.40.50.1820">
    <property type="entry name" value="alpha/beta hydrolase"/>
    <property type="match status" value="1"/>
</dbReference>
<proteinExistence type="evidence at transcript level"/>
<dbReference type="PANTHER" id="PTHR46118">
    <property type="entry name" value="PROTEIN ABHD11"/>
    <property type="match status" value="1"/>
</dbReference>
<accession>E7BXG9</accession>
<dbReference type="ESTHER" id="chatd-g0s7u0">
    <property type="family name" value="ABHD11-Acetyl_transferase"/>
</dbReference>
<comment type="similarity">
    <text evidence="1">Belongs to the AB hydrolase superfamily.</text>
</comment>
<name>E7BXG9_9PEZI</name>
<evidence type="ECO:0000313" key="4">
    <source>
        <dbReference type="EMBL" id="ADT78598.1"/>
    </source>
</evidence>
<dbReference type="SUPFAM" id="SSF53474">
    <property type="entry name" value="alpha/beta-Hydrolases"/>
    <property type="match status" value="1"/>
</dbReference>
<keyword evidence="2" id="KW-0378">Hydrolase</keyword>
<evidence type="ECO:0000259" key="3">
    <source>
        <dbReference type="Pfam" id="PF00561"/>
    </source>
</evidence>
<gene>
    <name evidence="4" type="primary">EL1</name>
</gene>
<sequence length="314" mass="35043">MLGITSLRCAFQRTTGPLPLNAHRFMAAVSTTATKSVSTVPLAYDLHVPAKPVSDEKTSPIIVMHGLFGSKKNNRTISKVLARDLGRYVYTVDLRNHGDSPHDPRHDYPSMAADVAEFIRQHDLKEPTLLGHSMGAKTAMALALQEPDLVANLVAVDNAPVDARLASDFARYIQAMKEIEQAGVTRQADADKILEPYEKNVTIRQFLLGNLYRPQPPEGDGKTQRFRVPLNILGKALDHMGDFPFKNPDETRYAKPSLFIRGTRSKYVPDEVLPVIGQFFPMFEVVDIDAGHWVISENPEAFRQAVIRFLEPKD</sequence>
<dbReference type="Pfam" id="PF00561">
    <property type="entry name" value="Abhydrolase_1"/>
    <property type="match status" value="1"/>
</dbReference>
<evidence type="ECO:0000256" key="2">
    <source>
        <dbReference type="ARBA" id="ARBA00022801"/>
    </source>
</evidence>
<dbReference type="PANTHER" id="PTHR46118:SF4">
    <property type="entry name" value="PROTEIN ABHD11"/>
    <property type="match status" value="1"/>
</dbReference>
<dbReference type="OMA" id="FLGMSDN"/>
<protein>
    <submittedName>
        <fullName evidence="4">Esterase-lipase</fullName>
    </submittedName>
</protein>
<dbReference type="EMBL" id="GU338248">
    <property type="protein sequence ID" value="ADT78598.1"/>
    <property type="molecule type" value="mRNA"/>
</dbReference>
<dbReference type="GO" id="GO:0052689">
    <property type="term" value="F:carboxylic ester hydrolase activity"/>
    <property type="evidence" value="ECO:0007669"/>
    <property type="project" value="TreeGrafter"/>
</dbReference>
<feature type="domain" description="AB hydrolase-1" evidence="3">
    <location>
        <begin position="60"/>
        <end position="299"/>
    </location>
</feature>
<dbReference type="FunFam" id="3.40.50.1820:FF:000039">
    <property type="entry name" value="Esterase ybfF"/>
    <property type="match status" value="1"/>
</dbReference>
<dbReference type="AlphaFoldDB" id="E7BXG9"/>
<dbReference type="InterPro" id="IPR000073">
    <property type="entry name" value="AB_hydrolase_1"/>
</dbReference>
<dbReference type="InterPro" id="IPR029058">
    <property type="entry name" value="AB_hydrolase_fold"/>
</dbReference>
<dbReference type="EMBL" id="GU338249">
    <property type="protein sequence ID" value="ADT78599.1"/>
    <property type="molecule type" value="Genomic_DNA"/>
</dbReference>
<dbReference type="SMR" id="E7BXG9"/>
<organism evidence="4">
    <name type="scientific">Thermochaetoides thermophila</name>
    <dbReference type="NCBI Taxonomy" id="209285"/>
    <lineage>
        <taxon>Eukaryota</taxon>
        <taxon>Fungi</taxon>
        <taxon>Dikarya</taxon>
        <taxon>Ascomycota</taxon>
        <taxon>Pezizomycotina</taxon>
        <taxon>Sordariomycetes</taxon>
        <taxon>Sordariomycetidae</taxon>
        <taxon>Sordariales</taxon>
        <taxon>Chaetomiaceae</taxon>
        <taxon>Thermochaetoides</taxon>
    </lineage>
</organism>
<evidence type="ECO:0000256" key="1">
    <source>
        <dbReference type="ARBA" id="ARBA00008645"/>
    </source>
</evidence>
<reference evidence="4" key="1">
    <citation type="submission" date="2009-12" db="EMBL/GenBank/DDBJ databases">
        <title>A Novel Thermostable Lipase Gene from Thermomyces lanuginosus HSAUP0380006 and Its Highly Heterologous Expression, Purification and Characterization.</title>
        <authorList>
            <person name="Guo X.H."/>
            <person name="Li D.C."/>
            <person name="Li A.N."/>
        </authorList>
    </citation>
    <scope>NUCLEOTIDE SEQUENCE</scope>
    <source>
        <strain evidence="4">CT2</strain>
    </source>
</reference>
<dbReference type="GO" id="GO:0005739">
    <property type="term" value="C:mitochondrion"/>
    <property type="evidence" value="ECO:0007669"/>
    <property type="project" value="TreeGrafter"/>
</dbReference>